<feature type="region of interest" description="Disordered" evidence="2">
    <location>
        <begin position="1505"/>
        <end position="1542"/>
    </location>
</feature>
<evidence type="ECO:0000313" key="3">
    <source>
        <dbReference type="EMBL" id="KAH1893252.1"/>
    </source>
</evidence>
<organism evidence="3 4">
    <name type="scientific">Aspergillus fumigatus</name>
    <name type="common">Neosartorya fumigata</name>
    <dbReference type="NCBI Taxonomy" id="746128"/>
    <lineage>
        <taxon>Eukaryota</taxon>
        <taxon>Fungi</taxon>
        <taxon>Dikarya</taxon>
        <taxon>Ascomycota</taxon>
        <taxon>Pezizomycotina</taxon>
        <taxon>Eurotiomycetes</taxon>
        <taxon>Eurotiomycetidae</taxon>
        <taxon>Eurotiales</taxon>
        <taxon>Aspergillaceae</taxon>
        <taxon>Aspergillus</taxon>
        <taxon>Aspergillus subgen. Fumigati</taxon>
    </lineage>
</organism>
<dbReference type="EMBL" id="JAIBSC010000193">
    <property type="protein sequence ID" value="KAH1893252.1"/>
    <property type="molecule type" value="Genomic_DNA"/>
</dbReference>
<gene>
    <name evidence="3" type="ORF">KXV57_003060</name>
</gene>
<dbReference type="InterPro" id="IPR022198">
    <property type="entry name" value="DUF3723"/>
</dbReference>
<reference evidence="3" key="1">
    <citation type="submission" date="2021-08" db="EMBL/GenBank/DDBJ databases">
        <title>Global Aspergillus fumigatus from environmental and clinical sources.</title>
        <authorList>
            <person name="Barber A."/>
            <person name="Sae-Ong T."/>
        </authorList>
    </citation>
    <scope>NUCLEOTIDE SEQUENCE</scope>
    <source>
        <strain evidence="3">NRZ-2016-071</strain>
    </source>
</reference>
<proteinExistence type="predicted"/>
<feature type="coiled-coil region" evidence="1">
    <location>
        <begin position="1116"/>
        <end position="1143"/>
    </location>
</feature>
<keyword evidence="1" id="KW-0175">Coiled coil</keyword>
<evidence type="ECO:0000256" key="1">
    <source>
        <dbReference type="SAM" id="Coils"/>
    </source>
</evidence>
<feature type="coiled-coil region" evidence="1">
    <location>
        <begin position="915"/>
        <end position="968"/>
    </location>
</feature>
<feature type="compositionally biased region" description="Basic and acidic residues" evidence="2">
    <location>
        <begin position="1520"/>
        <end position="1537"/>
    </location>
</feature>
<protein>
    <submittedName>
        <fullName evidence="3">Uncharacterized protein</fullName>
    </submittedName>
</protein>
<evidence type="ECO:0000256" key="2">
    <source>
        <dbReference type="SAM" id="MobiDB-lite"/>
    </source>
</evidence>
<dbReference type="Proteomes" id="UP000813423">
    <property type="component" value="Unassembled WGS sequence"/>
</dbReference>
<comment type="caution">
    <text evidence="3">The sequence shown here is derived from an EMBL/GenBank/DDBJ whole genome shotgun (WGS) entry which is preliminary data.</text>
</comment>
<accession>A0A9P8N9A7</accession>
<feature type="region of interest" description="Disordered" evidence="2">
    <location>
        <begin position="526"/>
        <end position="654"/>
    </location>
</feature>
<sequence>MSRHNEFDRRGSVLATERHHAFLGAAKVKLQHIDIGPKGRLDMAKVMRLRRVFRVNGIYPLQRENHVEVVISQSDLEQTLGQHGLTLQEFRGKDPGSYPTLDFTGRPLKCLHGKHRIQAARDVLPSFRRWWIVDFYIEGLSNELRNIQSETYAHENPKTKGEIYLKIRNYQRINDPLSARRWEARLSAHEVHCIRMLEKHPRVQRAFDQFRFIPALMHSGALLSELIHYMRRGIWDFWATTVAQNENTKMNLIDANSVKLLEGLAPGISEADRTTVTGLVLSGKALEDFSPDERKAICERMRSYKGRIPSLSLFFQDVLILELGAARVKRLVDRSKRWGPRDIEMGDYQERKQTLRERMEHMFRCRDTDSIMVQTSDGEEREVTGDGEFQFDLAYRQLWLCALRSCSGSPGEGHRPATVCRSWTHPHEQYKLAQLARALGFRSNSISRLASRPFEPEYPPWYEFDDRGRNPALKRCGIPYTITFREDRETLFLDRIHQEASEYEELDSAFVLRDIYLSFFGDLPSSVLEGPQRPRRPRDGQSPEVGPLPTLGAENRPSSGAAPSSTTMPSSTTTRRPTSQRETGHPATPATPATPAADMNPQVNSEREQSAPSPLMHSEDIEELSTRPTIPSETTGATTMPPTEPPVAPGETRDWSPELMALMNDLRKLRDDIDNLSTRLDNPKFTDQQSAIIELRKLDTATVESTDEETRQKLGTIYAEVNKRCMDIQSARSHIHVAKVEVGSEISKLTAFKQNGEEKSQETTQVAQALRSAQAVFDSSQGKYEELDRFLRDVTPRIRPLQQQIAGIKVYLLGKCLIDLHHQYENCSSDIDTIRQSVADLNTKLHPQRPASHETDVTILNDIKDNAITKVNVIWRELDAVRGAFQEAGEKPRSLNPLECESLQQNSATKLETLKAETEKALTISKKQIQDVKQRLQTGYARIVLLAKEAVKSELDSERTTLKNMKSDYEGVHSSIERIRSSLENNQDSLKQNIEHSMLQGLSDLIDNGTLDGISRSLQTMQKTHDINVGQLDNSAISLEVPLDTQAKICDKYVGIRTEITNRKKERDILRESAQEYCVQMAKTLQLAVSSQLEKVQLKASETTTQLRVMRDAESLAAAKQALESAKQAADESTRLAKQVEALAGLSNEDGPPDLRNHCEKGASDATTSAKEAQSAAKTGQLFVNAWGEANQKMDNFLQSANKWKDLSATHSEPVMSQWMPTQRHGAVKEALNRVSNLALKTCSLRKQMRSEVLSIPNSLCDSDQPRLAELVNLRVPEFEKATLETLTTAFGLFYCVTQRTGDYTKSKMTEIENFSTSATEAIEKADRNKWLIVDRDARKAKEYLDKAVELAERGMNEADRLKKATVDQEGSKGAIPELALQHVTQTRECLKFGKDNQAEARQMLQDIQISWSRALASKKKETAQAEYDRARKTVDSIQPNRSPRDAEIIRNAFKTMEDLFKGTQQDFEKCCGPNDRFEEIADQFASVTNRAKSVIKGAEAVLRKRTLTSEQHPAGDPSTLRDKSGGKRSRVGEPPRRMTRTQRKHQYVFIIKTIGGKPTAKWERELHSTEAGRVLQKGRELCARGTLCALNGDLTKLGSLNPSGFETNIVDGGKVFFLGTEVELEGVDFDLLLKKAQECYESCP</sequence>
<name>A0A9P8N9A7_ASPFM</name>
<evidence type="ECO:0000313" key="4">
    <source>
        <dbReference type="Proteomes" id="UP000813423"/>
    </source>
</evidence>
<dbReference type="Pfam" id="PF12520">
    <property type="entry name" value="DUF3723"/>
    <property type="match status" value="2"/>
</dbReference>
<feature type="compositionally biased region" description="Low complexity" evidence="2">
    <location>
        <begin position="556"/>
        <end position="597"/>
    </location>
</feature>
<feature type="compositionally biased region" description="Polar residues" evidence="2">
    <location>
        <begin position="626"/>
        <end position="641"/>
    </location>
</feature>